<dbReference type="Proteomes" id="UP001164745">
    <property type="component" value="Chromosome"/>
</dbReference>
<dbReference type="EMBL" id="CP113864">
    <property type="protein sequence ID" value="WAM32762.1"/>
    <property type="molecule type" value="Genomic_DNA"/>
</dbReference>
<accession>A0ABY7BLJ0</accession>
<evidence type="ECO:0000313" key="2">
    <source>
        <dbReference type="Proteomes" id="UP001164745"/>
    </source>
</evidence>
<proteinExistence type="predicted"/>
<protein>
    <submittedName>
        <fullName evidence="1">Uncharacterized protein</fullName>
    </submittedName>
</protein>
<reference evidence="1" key="1">
    <citation type="submission" date="2022-12" db="EMBL/GenBank/DDBJ databases">
        <authorList>
            <person name="Bing R.G."/>
            <person name="Willard D.J."/>
            <person name="Manesh M.J.H."/>
            <person name="Laemthong T."/>
            <person name="Crosby J.R."/>
            <person name="Kelly R.M."/>
        </authorList>
    </citation>
    <scope>NUCLEOTIDE SEQUENCE</scope>
    <source>
        <strain evidence="1">DSM 8991</strain>
    </source>
</reference>
<keyword evidence="2" id="KW-1185">Reference proteome</keyword>
<sequence>MINRKKKKEPAVTERYASVKLPEDFKILFKNYNFEMLDTEKHKELIVNYHPPEEVEASQEAW</sequence>
<name>A0ABY7BLJ0_9FIRM</name>
<evidence type="ECO:0000313" key="1">
    <source>
        <dbReference type="EMBL" id="WAM32762.1"/>
    </source>
</evidence>
<organism evidence="1 2">
    <name type="scientific">Caldicellulosiruptor naganoensis</name>
    <dbReference type="NCBI Taxonomy" id="29324"/>
    <lineage>
        <taxon>Bacteria</taxon>
        <taxon>Bacillati</taxon>
        <taxon>Bacillota</taxon>
        <taxon>Bacillota incertae sedis</taxon>
        <taxon>Caldicellulosiruptorales</taxon>
        <taxon>Caldicellulosiruptoraceae</taxon>
        <taxon>Caldicellulosiruptor</taxon>
    </lineage>
</organism>
<gene>
    <name evidence="1" type="ORF">OTJ99_002327</name>
</gene>
<dbReference type="RefSeq" id="WP_045166124.1">
    <property type="nucleotide sequence ID" value="NZ_CP113864.1"/>
</dbReference>